<dbReference type="Proteomes" id="UP001646157">
    <property type="component" value="Unassembled WGS sequence"/>
</dbReference>
<reference evidence="2 3" key="1">
    <citation type="submission" date="2021-01" db="EMBL/GenBank/DDBJ databases">
        <title>Genomic Encyclopedia of Type Strains, Phase IV (KMG-IV): sequencing the most valuable type-strain genomes for metagenomic binning, comparative biology and taxonomic classification.</title>
        <authorList>
            <person name="Goeker M."/>
        </authorList>
    </citation>
    <scope>NUCLEOTIDE SEQUENCE [LARGE SCALE GENOMIC DNA]</scope>
    <source>
        <strain evidence="2 3">DSM 24834</strain>
    </source>
</reference>
<dbReference type="RefSeq" id="WP_205175989.1">
    <property type="nucleotide sequence ID" value="NZ_JAFBDZ010000009.1"/>
</dbReference>
<comment type="caution">
    <text evidence="2">The sequence shown here is derived from an EMBL/GenBank/DDBJ whole genome shotgun (WGS) entry which is preliminary data.</text>
</comment>
<protein>
    <submittedName>
        <fullName evidence="2">Uncharacterized protein</fullName>
    </submittedName>
</protein>
<proteinExistence type="predicted"/>
<dbReference type="EMBL" id="JAFBDZ010000009">
    <property type="protein sequence ID" value="MBM7588272.1"/>
    <property type="molecule type" value="Genomic_DNA"/>
</dbReference>
<name>A0ABS2NK74_9BACI</name>
<feature type="chain" id="PRO_5047211428" evidence="1">
    <location>
        <begin position="30"/>
        <end position="420"/>
    </location>
</feature>
<keyword evidence="1" id="KW-0732">Signal</keyword>
<sequence>MRKQRNRWICTFMAILLLSMTILPVTTSAEIQPWKGNPWEGNPWEGDPWEGSTFEGEEEKVEWVEKEATDELDPEVLEKLKEEGLGKEEIEKIKNIENLESIKYTDPELWEFLTNGNEIENYFKRIGIGLKDTFIGLWEGTKEGTSNAWDYVSSGEMWSDTKGMASESFRYFTSGEVFDDFKSQVHYHLSGQSWEDLKGGLSSAWNYTSNIGSYLFSKQSVSDLYGYFTSGEVLMDYAEDFEAFATGVDPESQQKISGGARVLAAGSILFKPLKAFKKLDEIGEAAEDTGDIVKKDRGDEKKDNKGTVNIPNNFADKQKLDSHYEKHGQEFKGEYKNADEYLNGARDVIKNGIKVEYSYKGEIRTGYVKFMGNNRDGKAKFEFVGTNNNGEITTYHTQSGKKLWKTINGKNIPVINPVEN</sequence>
<evidence type="ECO:0000256" key="1">
    <source>
        <dbReference type="SAM" id="SignalP"/>
    </source>
</evidence>
<organism evidence="2 3">
    <name type="scientific">Rossellomorea pakistanensis</name>
    <dbReference type="NCBI Taxonomy" id="992288"/>
    <lineage>
        <taxon>Bacteria</taxon>
        <taxon>Bacillati</taxon>
        <taxon>Bacillota</taxon>
        <taxon>Bacilli</taxon>
        <taxon>Bacillales</taxon>
        <taxon>Bacillaceae</taxon>
        <taxon>Rossellomorea</taxon>
    </lineage>
</organism>
<feature type="signal peptide" evidence="1">
    <location>
        <begin position="1"/>
        <end position="29"/>
    </location>
</feature>
<accession>A0ABS2NK74</accession>
<evidence type="ECO:0000313" key="2">
    <source>
        <dbReference type="EMBL" id="MBM7588272.1"/>
    </source>
</evidence>
<keyword evidence="3" id="KW-1185">Reference proteome</keyword>
<gene>
    <name evidence="2" type="ORF">JOC86_004869</name>
</gene>
<evidence type="ECO:0000313" key="3">
    <source>
        <dbReference type="Proteomes" id="UP001646157"/>
    </source>
</evidence>